<dbReference type="GeneID" id="28816435"/>
<gene>
    <name evidence="1" type="ORF">LY89DRAFT_320509</name>
</gene>
<sequence>MIKFHPESMDFPLGKKRFIPEVDEEPLVDACAMDYIWPPLVTTEFEGPIVAQIVQQLNIGANSLDDQAIKILVDNFLTTESSNISLLDKATNIPHFQEILLPTICNRSESEELDNPEALGSLLGIAFTGQQHLDWVLLKELTTDAIAVALNTGNLNDAQSISLCIDTIKGTPAQLIEALSKSKSFCELFFLQEPDRKSDDRSREMFLALAATSHTHLHKCKIMLTGAGLVRFR</sequence>
<dbReference type="RefSeq" id="XP_018063502.1">
    <property type="nucleotide sequence ID" value="XM_018206709.1"/>
</dbReference>
<dbReference type="AlphaFoldDB" id="A0A132BBW9"/>
<dbReference type="InParanoid" id="A0A132BBW9"/>
<accession>A0A132BBW9</accession>
<organism evidence="1 2">
    <name type="scientific">Mollisia scopiformis</name>
    <name type="common">Conifer needle endophyte fungus</name>
    <name type="synonym">Phialocephala scopiformis</name>
    <dbReference type="NCBI Taxonomy" id="149040"/>
    <lineage>
        <taxon>Eukaryota</taxon>
        <taxon>Fungi</taxon>
        <taxon>Dikarya</taxon>
        <taxon>Ascomycota</taxon>
        <taxon>Pezizomycotina</taxon>
        <taxon>Leotiomycetes</taxon>
        <taxon>Helotiales</taxon>
        <taxon>Mollisiaceae</taxon>
        <taxon>Mollisia</taxon>
    </lineage>
</organism>
<dbReference type="Proteomes" id="UP000070700">
    <property type="component" value="Unassembled WGS sequence"/>
</dbReference>
<dbReference type="OrthoDB" id="3558197at2759"/>
<dbReference type="STRING" id="149040.A0A132BBW9"/>
<protein>
    <submittedName>
        <fullName evidence="1">Uncharacterized protein</fullName>
    </submittedName>
</protein>
<reference evidence="1 2" key="1">
    <citation type="submission" date="2015-10" db="EMBL/GenBank/DDBJ databases">
        <title>Full genome of DAOMC 229536 Phialocephala scopiformis, a fungal endophyte of spruce producing the potent anti-insectan compound rugulosin.</title>
        <authorList>
            <consortium name="DOE Joint Genome Institute"/>
            <person name="Walker A.K."/>
            <person name="Frasz S.L."/>
            <person name="Seifert K.A."/>
            <person name="Miller J.D."/>
            <person name="Mondo S.J."/>
            <person name="Labutti K."/>
            <person name="Lipzen A."/>
            <person name="Dockter R."/>
            <person name="Kennedy M."/>
            <person name="Grigoriev I.V."/>
            <person name="Spatafora J.W."/>
        </authorList>
    </citation>
    <scope>NUCLEOTIDE SEQUENCE [LARGE SCALE GENOMIC DNA]</scope>
    <source>
        <strain evidence="1 2">CBS 120377</strain>
    </source>
</reference>
<evidence type="ECO:0000313" key="1">
    <source>
        <dbReference type="EMBL" id="KUJ09147.1"/>
    </source>
</evidence>
<evidence type="ECO:0000313" key="2">
    <source>
        <dbReference type="Proteomes" id="UP000070700"/>
    </source>
</evidence>
<keyword evidence="2" id="KW-1185">Reference proteome</keyword>
<dbReference type="KEGG" id="psco:LY89DRAFT_320509"/>
<dbReference type="EMBL" id="KQ947433">
    <property type="protein sequence ID" value="KUJ09147.1"/>
    <property type="molecule type" value="Genomic_DNA"/>
</dbReference>
<proteinExistence type="predicted"/>
<name>A0A132BBW9_MOLSC</name>